<keyword evidence="7" id="KW-0539">Nucleus</keyword>
<organism evidence="9 10">
    <name type="scientific">Entomortierella parvispora</name>
    <dbReference type="NCBI Taxonomy" id="205924"/>
    <lineage>
        <taxon>Eukaryota</taxon>
        <taxon>Fungi</taxon>
        <taxon>Fungi incertae sedis</taxon>
        <taxon>Mucoromycota</taxon>
        <taxon>Mortierellomycotina</taxon>
        <taxon>Mortierellomycetes</taxon>
        <taxon>Mortierellales</taxon>
        <taxon>Mortierellaceae</taxon>
        <taxon>Entomortierella</taxon>
    </lineage>
</organism>
<dbReference type="Gene3D" id="2.60.120.590">
    <property type="entry name" value="Alpha-ketoglutarate-dependent dioxygenase AlkB-like"/>
    <property type="match status" value="1"/>
</dbReference>
<dbReference type="AlphaFoldDB" id="A0A9P3M0V6"/>
<dbReference type="GO" id="GO:0046872">
    <property type="term" value="F:metal ion binding"/>
    <property type="evidence" value="ECO:0007669"/>
    <property type="project" value="UniProtKB-KW"/>
</dbReference>
<evidence type="ECO:0000256" key="3">
    <source>
        <dbReference type="ARBA" id="ARBA00022723"/>
    </source>
</evidence>
<dbReference type="Pfam" id="PF13532">
    <property type="entry name" value="2OG-FeII_Oxy_2"/>
    <property type="match status" value="1"/>
</dbReference>
<gene>
    <name evidence="9" type="ORF">EMPS_10295</name>
</gene>
<evidence type="ECO:0000313" key="10">
    <source>
        <dbReference type="Proteomes" id="UP000827284"/>
    </source>
</evidence>
<name>A0A9P3M0V6_9FUNG</name>
<keyword evidence="10" id="KW-1185">Reference proteome</keyword>
<evidence type="ECO:0000256" key="1">
    <source>
        <dbReference type="ARBA" id="ARBA00004123"/>
    </source>
</evidence>
<keyword evidence="6" id="KW-0408">Iron</keyword>
<proteinExistence type="inferred from homology"/>
<keyword evidence="3" id="KW-0479">Metal-binding</keyword>
<protein>
    <submittedName>
        <fullName evidence="9">Alkylated DNA repair protein alkB homolog 6</fullName>
    </submittedName>
</protein>
<evidence type="ECO:0000256" key="5">
    <source>
        <dbReference type="ARBA" id="ARBA00023002"/>
    </source>
</evidence>
<keyword evidence="4" id="KW-0223">Dioxygenase</keyword>
<dbReference type="EMBL" id="BQFW01000014">
    <property type="protein sequence ID" value="GJJ77936.1"/>
    <property type="molecule type" value="Genomic_DNA"/>
</dbReference>
<reference evidence="9" key="2">
    <citation type="journal article" date="2022" name="Microbiol. Resour. Announc.">
        <title>Whole-Genome Sequence of Entomortierella parvispora E1425, a Mucoromycotan Fungus Associated with Burkholderiaceae-Related Endosymbiotic Bacteria.</title>
        <authorList>
            <person name="Herlambang A."/>
            <person name="Guo Y."/>
            <person name="Takashima Y."/>
            <person name="Narisawa K."/>
            <person name="Ohta H."/>
            <person name="Nishizawa T."/>
        </authorList>
    </citation>
    <scope>NUCLEOTIDE SEQUENCE</scope>
    <source>
        <strain evidence="9">E1425</strain>
    </source>
</reference>
<dbReference type="GO" id="GO:0005634">
    <property type="term" value="C:nucleus"/>
    <property type="evidence" value="ECO:0007669"/>
    <property type="project" value="UniProtKB-SubCell"/>
</dbReference>
<evidence type="ECO:0000259" key="8">
    <source>
        <dbReference type="PROSITE" id="PS51471"/>
    </source>
</evidence>
<evidence type="ECO:0000256" key="6">
    <source>
        <dbReference type="ARBA" id="ARBA00023004"/>
    </source>
</evidence>
<comment type="caution">
    <text evidence="9">The sequence shown here is derived from an EMBL/GenBank/DDBJ whole genome shotgun (WGS) entry which is preliminary data.</text>
</comment>
<sequence length="237" mass="27069">MTRDTITKGRLPNAPASVYYIPDFISSEEEQNLINKVLSAPKPKWVHLKNRRLQNWGGVVVNNAMVAEPLPPWLTSFNPRFRELEVFEGLDPIHKDPNHCLINEYLPGQGILPHKDGPAYHPTVATVSLSSHCVLEFFKFSDLSEDRKNQEPEFSILVQPRSLLVLKEDVYNHYMHGIREVHSDNLTEGNILNLDRAFPPNNPAPISPLQRDTRISLTFRIVPKTIRGNRFLAPPKK</sequence>
<feature type="domain" description="Fe2OG dioxygenase" evidence="8">
    <location>
        <begin position="96"/>
        <end position="223"/>
    </location>
</feature>
<comment type="similarity">
    <text evidence="2">Belongs to the alkB family.</text>
</comment>
<dbReference type="Proteomes" id="UP000827284">
    <property type="component" value="Unassembled WGS sequence"/>
</dbReference>
<dbReference type="PROSITE" id="PS51471">
    <property type="entry name" value="FE2OG_OXY"/>
    <property type="match status" value="1"/>
</dbReference>
<accession>A0A9P3M0V6</accession>
<dbReference type="OrthoDB" id="412814at2759"/>
<dbReference type="PANTHER" id="PTHR46030">
    <property type="entry name" value="ALPHA-KETOGLUTARATE-DEPENDENT DIOXYGENASE ALKB HOMOLOG 6"/>
    <property type="match status" value="1"/>
</dbReference>
<dbReference type="InterPro" id="IPR005123">
    <property type="entry name" value="Oxoglu/Fe-dep_dioxygenase_dom"/>
</dbReference>
<evidence type="ECO:0000313" key="9">
    <source>
        <dbReference type="EMBL" id="GJJ77936.1"/>
    </source>
</evidence>
<evidence type="ECO:0000256" key="4">
    <source>
        <dbReference type="ARBA" id="ARBA00022964"/>
    </source>
</evidence>
<evidence type="ECO:0000256" key="7">
    <source>
        <dbReference type="ARBA" id="ARBA00023242"/>
    </source>
</evidence>
<dbReference type="SUPFAM" id="SSF51197">
    <property type="entry name" value="Clavaminate synthase-like"/>
    <property type="match status" value="1"/>
</dbReference>
<dbReference type="InterPro" id="IPR037151">
    <property type="entry name" value="AlkB-like_sf"/>
</dbReference>
<dbReference type="GO" id="GO:0051213">
    <property type="term" value="F:dioxygenase activity"/>
    <property type="evidence" value="ECO:0007669"/>
    <property type="project" value="UniProtKB-KW"/>
</dbReference>
<reference evidence="9" key="1">
    <citation type="submission" date="2021-11" db="EMBL/GenBank/DDBJ databases">
        <authorList>
            <person name="Herlambang A."/>
            <person name="Guo Y."/>
            <person name="Takashima Y."/>
            <person name="Nishizawa T."/>
        </authorList>
    </citation>
    <scope>NUCLEOTIDE SEQUENCE</scope>
    <source>
        <strain evidence="9">E1425</strain>
    </source>
</reference>
<dbReference type="PANTHER" id="PTHR46030:SF1">
    <property type="entry name" value="ALPHA-KETOGLUTARATE-DEPENDENT DIOXYGENASE ALKB HOMOLOG 6"/>
    <property type="match status" value="1"/>
</dbReference>
<evidence type="ECO:0000256" key="2">
    <source>
        <dbReference type="ARBA" id="ARBA00007879"/>
    </source>
</evidence>
<keyword evidence="5" id="KW-0560">Oxidoreductase</keyword>
<dbReference type="InterPro" id="IPR032862">
    <property type="entry name" value="ALKBH6"/>
</dbReference>
<dbReference type="InterPro" id="IPR027450">
    <property type="entry name" value="AlkB-like"/>
</dbReference>
<comment type="subcellular location">
    <subcellularLocation>
        <location evidence="1">Nucleus</location>
    </subcellularLocation>
</comment>